<dbReference type="InterPro" id="IPR005467">
    <property type="entry name" value="His_kinase_dom"/>
</dbReference>
<dbReference type="PANTHER" id="PTHR43065">
    <property type="entry name" value="SENSOR HISTIDINE KINASE"/>
    <property type="match status" value="1"/>
</dbReference>
<gene>
    <name evidence="13" type="ORF">A3F83_09705</name>
</gene>
<dbReference type="AlphaFoldDB" id="A0A1F5YKK4"/>
<protein>
    <recommendedName>
        <fullName evidence="3">histidine kinase</fullName>
        <ecNumber evidence="3">2.7.13.3</ecNumber>
    </recommendedName>
</protein>
<evidence type="ECO:0000313" key="13">
    <source>
        <dbReference type="EMBL" id="OGG00497.1"/>
    </source>
</evidence>
<dbReference type="Gene3D" id="3.30.565.10">
    <property type="entry name" value="Histidine kinase-like ATPase, C-terminal domain"/>
    <property type="match status" value="1"/>
</dbReference>
<keyword evidence="10" id="KW-0472">Membrane</keyword>
<evidence type="ECO:0000256" key="3">
    <source>
        <dbReference type="ARBA" id="ARBA00012438"/>
    </source>
</evidence>
<dbReference type="Pfam" id="PF00512">
    <property type="entry name" value="HisKA"/>
    <property type="match status" value="1"/>
</dbReference>
<keyword evidence="6" id="KW-0547">Nucleotide-binding</keyword>
<dbReference type="STRING" id="1817867.A3F83_09705"/>
<comment type="caution">
    <text evidence="13">The sequence shown here is derived from an EMBL/GenBank/DDBJ whole genome shotgun (WGS) entry which is preliminary data.</text>
</comment>
<keyword evidence="10" id="KW-1133">Transmembrane helix</keyword>
<dbReference type="PROSITE" id="PS50109">
    <property type="entry name" value="HIS_KIN"/>
    <property type="match status" value="1"/>
</dbReference>
<evidence type="ECO:0000256" key="9">
    <source>
        <dbReference type="ARBA" id="ARBA00023012"/>
    </source>
</evidence>
<dbReference type="EMBL" id="MFIX01000255">
    <property type="protein sequence ID" value="OGG00497.1"/>
    <property type="molecule type" value="Genomic_DNA"/>
</dbReference>
<dbReference type="Gene3D" id="6.10.340.10">
    <property type="match status" value="1"/>
</dbReference>
<keyword evidence="7" id="KW-0418">Kinase</keyword>
<proteinExistence type="predicted"/>
<evidence type="ECO:0000256" key="2">
    <source>
        <dbReference type="ARBA" id="ARBA00004370"/>
    </source>
</evidence>
<dbReference type="PANTHER" id="PTHR43065:SF10">
    <property type="entry name" value="PEROXIDE STRESS-ACTIVATED HISTIDINE KINASE MAK3"/>
    <property type="match status" value="1"/>
</dbReference>
<dbReference type="SMART" id="SM00388">
    <property type="entry name" value="HisKA"/>
    <property type="match status" value="1"/>
</dbReference>
<dbReference type="Pfam" id="PF02518">
    <property type="entry name" value="HATPase_c"/>
    <property type="match status" value="1"/>
</dbReference>
<dbReference type="SUPFAM" id="SSF55874">
    <property type="entry name" value="ATPase domain of HSP90 chaperone/DNA topoisomerase II/histidine kinase"/>
    <property type="match status" value="1"/>
</dbReference>
<dbReference type="GO" id="GO:0016020">
    <property type="term" value="C:membrane"/>
    <property type="evidence" value="ECO:0007669"/>
    <property type="project" value="UniProtKB-SubCell"/>
</dbReference>
<evidence type="ECO:0000256" key="10">
    <source>
        <dbReference type="SAM" id="Phobius"/>
    </source>
</evidence>
<dbReference type="InterPro" id="IPR036890">
    <property type="entry name" value="HATPase_C_sf"/>
</dbReference>
<keyword evidence="10" id="KW-0812">Transmembrane</keyword>
<keyword evidence="4" id="KW-0597">Phosphoprotein</keyword>
<evidence type="ECO:0000256" key="8">
    <source>
        <dbReference type="ARBA" id="ARBA00022840"/>
    </source>
</evidence>
<comment type="catalytic activity">
    <reaction evidence="1">
        <text>ATP + protein L-histidine = ADP + protein N-phospho-L-histidine.</text>
        <dbReference type="EC" id="2.7.13.3"/>
    </reaction>
</comment>
<evidence type="ECO:0000256" key="6">
    <source>
        <dbReference type="ARBA" id="ARBA00022741"/>
    </source>
</evidence>
<dbReference type="CDD" id="cd00075">
    <property type="entry name" value="HATPase"/>
    <property type="match status" value="1"/>
</dbReference>
<evidence type="ECO:0000256" key="1">
    <source>
        <dbReference type="ARBA" id="ARBA00000085"/>
    </source>
</evidence>
<feature type="domain" description="HAMP" evidence="12">
    <location>
        <begin position="228"/>
        <end position="280"/>
    </location>
</feature>
<keyword evidence="9" id="KW-0902">Two-component regulatory system</keyword>
<evidence type="ECO:0000259" key="12">
    <source>
        <dbReference type="PROSITE" id="PS50885"/>
    </source>
</evidence>
<name>A0A1F5YKK4_9BACT</name>
<dbReference type="InterPro" id="IPR036097">
    <property type="entry name" value="HisK_dim/P_sf"/>
</dbReference>
<dbReference type="PRINTS" id="PR00344">
    <property type="entry name" value="BCTRLSENSOR"/>
</dbReference>
<dbReference type="GO" id="GO:0005524">
    <property type="term" value="F:ATP binding"/>
    <property type="evidence" value="ECO:0007669"/>
    <property type="project" value="UniProtKB-KW"/>
</dbReference>
<dbReference type="Pfam" id="PF00672">
    <property type="entry name" value="HAMP"/>
    <property type="match status" value="1"/>
</dbReference>
<dbReference type="CDD" id="cd00082">
    <property type="entry name" value="HisKA"/>
    <property type="match status" value="1"/>
</dbReference>
<dbReference type="InterPro" id="IPR004358">
    <property type="entry name" value="Sig_transdc_His_kin-like_C"/>
</dbReference>
<keyword evidence="5" id="KW-0808">Transferase</keyword>
<dbReference type="PROSITE" id="PS50885">
    <property type="entry name" value="HAMP"/>
    <property type="match status" value="1"/>
</dbReference>
<accession>A0A1F5YKK4</accession>
<reference evidence="13 14" key="1">
    <citation type="journal article" date="2016" name="Nat. Commun.">
        <title>Thousands of microbial genomes shed light on interconnected biogeochemical processes in an aquifer system.</title>
        <authorList>
            <person name="Anantharaman K."/>
            <person name="Brown C.T."/>
            <person name="Hug L.A."/>
            <person name="Sharon I."/>
            <person name="Castelle C.J."/>
            <person name="Probst A.J."/>
            <person name="Thomas B.C."/>
            <person name="Singh A."/>
            <person name="Wilkins M.J."/>
            <person name="Karaoz U."/>
            <person name="Brodie E.L."/>
            <person name="Williams K.H."/>
            <person name="Hubbard S.S."/>
            <person name="Banfield J.F."/>
        </authorList>
    </citation>
    <scope>NUCLEOTIDE SEQUENCE [LARGE SCALE GENOMIC DNA]</scope>
</reference>
<dbReference type="InterPro" id="IPR003661">
    <property type="entry name" value="HisK_dim/P_dom"/>
</dbReference>
<evidence type="ECO:0000313" key="14">
    <source>
        <dbReference type="Proteomes" id="UP000179129"/>
    </source>
</evidence>
<comment type="subcellular location">
    <subcellularLocation>
        <location evidence="2">Membrane</location>
    </subcellularLocation>
</comment>
<organism evidence="13 14">
    <name type="scientific">Candidatus Glassbacteria bacterium RIFCSPLOWO2_12_FULL_58_11</name>
    <dbReference type="NCBI Taxonomy" id="1817867"/>
    <lineage>
        <taxon>Bacteria</taxon>
        <taxon>Candidatus Glassiibacteriota</taxon>
    </lineage>
</organism>
<feature type="domain" description="Histidine kinase" evidence="11">
    <location>
        <begin position="300"/>
        <end position="510"/>
    </location>
</feature>
<dbReference type="Gene3D" id="1.10.287.130">
    <property type="match status" value="1"/>
</dbReference>
<dbReference type="GO" id="GO:0000155">
    <property type="term" value="F:phosphorelay sensor kinase activity"/>
    <property type="evidence" value="ECO:0007669"/>
    <property type="project" value="InterPro"/>
</dbReference>
<dbReference type="EC" id="2.7.13.3" evidence="3"/>
<dbReference type="CDD" id="cd06225">
    <property type="entry name" value="HAMP"/>
    <property type="match status" value="1"/>
</dbReference>
<evidence type="ECO:0000256" key="5">
    <source>
        <dbReference type="ARBA" id="ARBA00022679"/>
    </source>
</evidence>
<feature type="transmembrane region" description="Helical" evidence="10">
    <location>
        <begin position="208"/>
        <end position="226"/>
    </location>
</feature>
<dbReference type="InterPro" id="IPR003660">
    <property type="entry name" value="HAMP_dom"/>
</dbReference>
<evidence type="ECO:0000259" key="11">
    <source>
        <dbReference type="PROSITE" id="PS50109"/>
    </source>
</evidence>
<keyword evidence="8" id="KW-0067">ATP-binding</keyword>
<dbReference type="Proteomes" id="UP000179129">
    <property type="component" value="Unassembled WGS sequence"/>
</dbReference>
<evidence type="ECO:0000256" key="4">
    <source>
        <dbReference type="ARBA" id="ARBA00022553"/>
    </source>
</evidence>
<dbReference type="SMART" id="SM00304">
    <property type="entry name" value="HAMP"/>
    <property type="match status" value="1"/>
</dbReference>
<sequence length="510" mass="57185">MAEKKFIFGVRARLVLIITLLLAGVSGTQYLANYRQQRNVVTKLVLLNHQINEAVRSVDSQLKARAVPSPASAQGHPSLHSFDTISMAHEFESFLDYVELNLPRSLNQNLAFQDMLDRIRALRQDALQAETLPEGDSFFRVTVSVMDEMSRRSPAWHYTISSSPLIPTADDILQISIPVVEEGQVRFVHMQYQISDFLADLEHSRKTSLLVTLATLGIGLIFTLIFSGRFTRPIRTVNEAFSRVERGDLNCRIESKRKDELGQLVAGFNHMVERLKQNKDLEKTIYRQERLSSLGKLAGGIAHEIKNPLNAINLSLQHLGDKLTFESREDRELFQRYSGNLQREVGRLSRIVDTFLNFSRVSELERSKINLQVLIDEVLTLLARDVHERGVRTETAYSGRELTVNVDPEKMKTVFLNLILNAIEAMPSGGKLRIQTSGGNGKPARITVSDTGCGISRENLDHIFDLYFSTKEQGSGLGLAIVNTIIRDHGGEITVRSSLGTGSDFTITLP</sequence>
<dbReference type="InterPro" id="IPR003594">
    <property type="entry name" value="HATPase_dom"/>
</dbReference>
<dbReference type="SUPFAM" id="SSF158472">
    <property type="entry name" value="HAMP domain-like"/>
    <property type="match status" value="1"/>
</dbReference>
<evidence type="ECO:0000256" key="7">
    <source>
        <dbReference type="ARBA" id="ARBA00022777"/>
    </source>
</evidence>
<dbReference type="SUPFAM" id="SSF47384">
    <property type="entry name" value="Homodimeric domain of signal transducing histidine kinase"/>
    <property type="match status" value="1"/>
</dbReference>
<dbReference type="SMART" id="SM00387">
    <property type="entry name" value="HATPase_c"/>
    <property type="match status" value="1"/>
</dbReference>